<name>A0A2H0UWE7_9BACT</name>
<dbReference type="SUPFAM" id="SSF53098">
    <property type="entry name" value="Ribonuclease H-like"/>
    <property type="match status" value="1"/>
</dbReference>
<reference evidence="3" key="1">
    <citation type="submission" date="2017-09" db="EMBL/GenBank/DDBJ databases">
        <title>Depth-based differentiation of microbial function through sediment-hosted aquifers and enrichment of novel symbionts in the deep terrestrial subsurface.</title>
        <authorList>
            <person name="Probst A.J."/>
            <person name="Ladd B."/>
            <person name="Jarett J.K."/>
            <person name="Geller-Mcgrath D.E."/>
            <person name="Sieber C.M.K."/>
            <person name="Emerson J.B."/>
            <person name="Anantharaman K."/>
            <person name="Thomas B.C."/>
            <person name="Malmstrom R."/>
            <person name="Stieglmeier M."/>
            <person name="Klingl A."/>
            <person name="Woyke T."/>
            <person name="Ryan C.M."/>
            <person name="Banfield J.F."/>
        </authorList>
    </citation>
    <scope>NUCLEOTIDE SEQUENCE [LARGE SCALE GENOMIC DNA]</scope>
</reference>
<sequence length="171" mass="20376">MMKPFSKNIIFLDTEFSSLDPYKGEILSIGLVKLNEEELYIELEYDGKVDEWVKENIIPNLTEPKVSRKETVERIKEFIGDTEPYMVGYVNQFDAIYWHKLFGIENNPCHWIPIDFASMLFASGINPERYNWENEDNFYKEIGIDHNKYRKHHALDDAKLLREVYLKFVKE</sequence>
<gene>
    <name evidence="2" type="ORF">COU02_01060</name>
</gene>
<evidence type="ECO:0000259" key="1">
    <source>
        <dbReference type="Pfam" id="PF00929"/>
    </source>
</evidence>
<dbReference type="Proteomes" id="UP000230882">
    <property type="component" value="Unassembled WGS sequence"/>
</dbReference>
<feature type="domain" description="Exonuclease" evidence="1">
    <location>
        <begin position="10"/>
        <end position="164"/>
    </location>
</feature>
<dbReference type="AlphaFoldDB" id="A0A2H0UWE7"/>
<dbReference type="GO" id="GO:0003676">
    <property type="term" value="F:nucleic acid binding"/>
    <property type="evidence" value="ECO:0007669"/>
    <property type="project" value="InterPro"/>
</dbReference>
<dbReference type="Gene3D" id="3.30.420.10">
    <property type="entry name" value="Ribonuclease H-like superfamily/Ribonuclease H"/>
    <property type="match status" value="1"/>
</dbReference>
<dbReference type="GO" id="GO:0004527">
    <property type="term" value="F:exonuclease activity"/>
    <property type="evidence" value="ECO:0007669"/>
    <property type="project" value="UniProtKB-ARBA"/>
</dbReference>
<accession>A0A2H0UWE7</accession>
<proteinExistence type="predicted"/>
<dbReference type="EMBL" id="PFAU01000027">
    <property type="protein sequence ID" value="PIR91137.1"/>
    <property type="molecule type" value="Genomic_DNA"/>
</dbReference>
<organism evidence="2 3">
    <name type="scientific">bacterium (Candidatus Gribaldobacteria) CG10_big_fil_rev_8_21_14_0_10_37_46</name>
    <dbReference type="NCBI Taxonomy" id="2014276"/>
    <lineage>
        <taxon>Bacteria</taxon>
        <taxon>Candidatus Gribaldobacteria</taxon>
    </lineage>
</organism>
<dbReference type="Pfam" id="PF00929">
    <property type="entry name" value="RNase_T"/>
    <property type="match status" value="1"/>
</dbReference>
<evidence type="ECO:0000313" key="3">
    <source>
        <dbReference type="Proteomes" id="UP000230882"/>
    </source>
</evidence>
<protein>
    <recommendedName>
        <fullName evidence="1">Exonuclease domain-containing protein</fullName>
    </recommendedName>
</protein>
<evidence type="ECO:0000313" key="2">
    <source>
        <dbReference type="EMBL" id="PIR91137.1"/>
    </source>
</evidence>
<dbReference type="InterPro" id="IPR036397">
    <property type="entry name" value="RNaseH_sf"/>
</dbReference>
<dbReference type="InterPro" id="IPR012337">
    <property type="entry name" value="RNaseH-like_sf"/>
</dbReference>
<comment type="caution">
    <text evidence="2">The sequence shown here is derived from an EMBL/GenBank/DDBJ whole genome shotgun (WGS) entry which is preliminary data.</text>
</comment>
<dbReference type="InterPro" id="IPR013520">
    <property type="entry name" value="Ribonucl_H"/>
</dbReference>